<evidence type="ECO:0000256" key="1">
    <source>
        <dbReference type="ARBA" id="ARBA00006484"/>
    </source>
</evidence>
<dbReference type="PANTHER" id="PTHR43639">
    <property type="entry name" value="OXIDOREDUCTASE, SHORT-CHAIN DEHYDROGENASE/REDUCTASE FAMILY (AFU_ORTHOLOGUE AFUA_5G02870)"/>
    <property type="match status" value="1"/>
</dbReference>
<sequence length="270" mass="28292">MAPIGAVGTRGSTDTDGARGTAGGRRVALVTGGSRGIGAATVRALHRDGFDTVVHCGHDERAANALVAELGSERATVIVADLTDPDAYQRLWREAVGWRGRIDVLVNNAGAWIGSPLENPAGWMSGWEVNIALHLLAPANLCREAVLFWTDECRPDRPPGIVINLASRSSHRGDDADHLAYGATKGGILALTKGIARAYAPDVLAYAIAPGWVATDLVADTDLTDIVAGLPMREMTPAKDVAEVIAFLASGRSPHTTGATIDITGADYVR</sequence>
<keyword evidence="6" id="KW-1185">Reference proteome</keyword>
<dbReference type="SUPFAM" id="SSF51735">
    <property type="entry name" value="NAD(P)-binding Rossmann-fold domains"/>
    <property type="match status" value="1"/>
</dbReference>
<dbReference type="PRINTS" id="PR00080">
    <property type="entry name" value="SDRFAMILY"/>
</dbReference>
<dbReference type="OrthoDB" id="286404at2"/>
<proteinExistence type="inferred from homology"/>
<evidence type="ECO:0000313" key="6">
    <source>
        <dbReference type="Proteomes" id="UP000035721"/>
    </source>
</evidence>
<feature type="compositionally biased region" description="Low complexity" evidence="4">
    <location>
        <begin position="9"/>
        <end position="19"/>
    </location>
</feature>
<comment type="caution">
    <text evidence="5">The sequence shown here is derived from an EMBL/GenBank/DDBJ whole genome shotgun (WGS) entry which is preliminary data.</text>
</comment>
<comment type="similarity">
    <text evidence="1 3">Belongs to the short-chain dehydrogenases/reductases (SDR) family.</text>
</comment>
<dbReference type="InterPro" id="IPR036291">
    <property type="entry name" value="NAD(P)-bd_dom_sf"/>
</dbReference>
<reference evidence="5 6" key="1">
    <citation type="journal article" date="2013" name="ISME J.">
        <title>A metabolic model for members of the genus Tetrasphaera involved in enhanced biological phosphorus removal.</title>
        <authorList>
            <person name="Kristiansen R."/>
            <person name="Nguyen H.T.T."/>
            <person name="Saunders A.M."/>
            <person name="Nielsen J.L."/>
            <person name="Wimmer R."/>
            <person name="Le V.Q."/>
            <person name="McIlroy S.J."/>
            <person name="Petrovski S."/>
            <person name="Seviour R.J."/>
            <person name="Calteau A."/>
            <person name="Nielsen K.L."/>
            <person name="Nielsen P.H."/>
        </authorList>
    </citation>
    <scope>NUCLEOTIDE SEQUENCE [LARGE SCALE GENOMIC DNA]</scope>
    <source>
        <strain evidence="5 6">T1-X7</strain>
    </source>
</reference>
<organism evidence="5 6">
    <name type="scientific">Nostocoides japonicum T1-X7</name>
    <dbReference type="NCBI Taxonomy" id="1194083"/>
    <lineage>
        <taxon>Bacteria</taxon>
        <taxon>Bacillati</taxon>
        <taxon>Actinomycetota</taxon>
        <taxon>Actinomycetes</taxon>
        <taxon>Micrococcales</taxon>
        <taxon>Intrasporangiaceae</taxon>
        <taxon>Nostocoides</taxon>
    </lineage>
</organism>
<evidence type="ECO:0000313" key="5">
    <source>
        <dbReference type="EMBL" id="CCH79601.1"/>
    </source>
</evidence>
<name>A0A077M1A2_9MICO</name>
<dbReference type="GO" id="GO:0016491">
    <property type="term" value="F:oxidoreductase activity"/>
    <property type="evidence" value="ECO:0007669"/>
    <property type="project" value="UniProtKB-KW"/>
</dbReference>
<dbReference type="InterPro" id="IPR002347">
    <property type="entry name" value="SDR_fam"/>
</dbReference>
<dbReference type="PANTHER" id="PTHR43639:SF1">
    <property type="entry name" value="SHORT-CHAIN DEHYDROGENASE_REDUCTASE FAMILY PROTEIN"/>
    <property type="match status" value="1"/>
</dbReference>
<dbReference type="CDD" id="cd05233">
    <property type="entry name" value="SDR_c"/>
    <property type="match status" value="1"/>
</dbReference>
<feature type="region of interest" description="Disordered" evidence="4">
    <location>
        <begin position="1"/>
        <end position="24"/>
    </location>
</feature>
<evidence type="ECO:0000256" key="2">
    <source>
        <dbReference type="ARBA" id="ARBA00023002"/>
    </source>
</evidence>
<dbReference type="PRINTS" id="PR00081">
    <property type="entry name" value="GDHRDH"/>
</dbReference>
<dbReference type="AlphaFoldDB" id="A0A077M1A2"/>
<keyword evidence="2" id="KW-0560">Oxidoreductase</keyword>
<dbReference type="EMBL" id="CAJB01000381">
    <property type="protein sequence ID" value="CCH79601.1"/>
    <property type="molecule type" value="Genomic_DNA"/>
</dbReference>
<dbReference type="Gene3D" id="3.40.50.720">
    <property type="entry name" value="NAD(P)-binding Rossmann-like Domain"/>
    <property type="match status" value="1"/>
</dbReference>
<accession>A0A077M1A2</accession>
<evidence type="ECO:0000256" key="4">
    <source>
        <dbReference type="SAM" id="MobiDB-lite"/>
    </source>
</evidence>
<protein>
    <submittedName>
        <fullName evidence="5">3-oxoacyl-(Acyl-carrier protein) reductase</fullName>
    </submittedName>
</protein>
<gene>
    <name evidence="5" type="ORF">BN12_50028</name>
</gene>
<evidence type="ECO:0000256" key="3">
    <source>
        <dbReference type="RuleBase" id="RU000363"/>
    </source>
</evidence>
<dbReference type="Proteomes" id="UP000035721">
    <property type="component" value="Unassembled WGS sequence"/>
</dbReference>
<dbReference type="Pfam" id="PF00106">
    <property type="entry name" value="adh_short"/>
    <property type="match status" value="1"/>
</dbReference>
<dbReference type="STRING" id="1194083.BN12_50028"/>